<feature type="region of interest" description="Disordered" evidence="7">
    <location>
        <begin position="66"/>
        <end position="284"/>
    </location>
</feature>
<name>A0A8C3KA66_9CHAR</name>
<feature type="compositionally biased region" description="Basic and acidic residues" evidence="7">
    <location>
        <begin position="864"/>
        <end position="881"/>
    </location>
</feature>
<keyword evidence="6" id="KW-0472">Membrane</keyword>
<dbReference type="PANTHER" id="PTHR22237:SF0">
    <property type="entry name" value="APC MEMBRANE RECRUITMENT PROTEIN 1"/>
    <property type="match status" value="1"/>
</dbReference>
<evidence type="ECO:0000256" key="7">
    <source>
        <dbReference type="SAM" id="MobiDB-lite"/>
    </source>
</evidence>
<feature type="compositionally biased region" description="Basic and acidic residues" evidence="7">
    <location>
        <begin position="1"/>
        <end position="10"/>
    </location>
</feature>
<feature type="compositionally biased region" description="Low complexity" evidence="7">
    <location>
        <begin position="589"/>
        <end position="605"/>
    </location>
</feature>
<accession>A0A8C3KA66</accession>
<feature type="region of interest" description="Disordered" evidence="7">
    <location>
        <begin position="432"/>
        <end position="466"/>
    </location>
</feature>
<feature type="compositionally biased region" description="Polar residues" evidence="7">
    <location>
        <begin position="399"/>
        <end position="408"/>
    </location>
</feature>
<comment type="similarity">
    <text evidence="2">Belongs to the Amer family.</text>
</comment>
<reference evidence="8" key="2">
    <citation type="submission" date="2025-09" db="UniProtKB">
        <authorList>
            <consortium name="Ensembl"/>
        </authorList>
    </citation>
    <scope>IDENTIFICATION</scope>
</reference>
<dbReference type="Ensembl" id="ENSCPGT00000022444.1">
    <property type="protein sequence ID" value="ENSCPGP00000020481.1"/>
    <property type="gene ID" value="ENSCPGG00000014325.1"/>
</dbReference>
<evidence type="ECO:0000256" key="3">
    <source>
        <dbReference type="ARBA" id="ARBA00022475"/>
    </source>
</evidence>
<dbReference type="InterPro" id="IPR019003">
    <property type="entry name" value="AMER"/>
</dbReference>
<feature type="compositionally biased region" description="Low complexity" evidence="7">
    <location>
        <begin position="794"/>
        <end position="812"/>
    </location>
</feature>
<feature type="compositionally biased region" description="Acidic residues" evidence="7">
    <location>
        <begin position="882"/>
        <end position="891"/>
    </location>
</feature>
<dbReference type="Pfam" id="PF09422">
    <property type="entry name" value="AMER"/>
    <property type="match status" value="1"/>
</dbReference>
<feature type="compositionally biased region" description="Basic and acidic residues" evidence="7">
    <location>
        <begin position="950"/>
        <end position="961"/>
    </location>
</feature>
<feature type="compositionally biased region" description="Basic and acidic residues" evidence="7">
    <location>
        <begin position="781"/>
        <end position="793"/>
    </location>
</feature>
<keyword evidence="9" id="KW-1185">Reference proteome</keyword>
<dbReference type="GO" id="GO:0005546">
    <property type="term" value="F:phosphatidylinositol-4,5-bisphosphate binding"/>
    <property type="evidence" value="ECO:0007669"/>
    <property type="project" value="TreeGrafter"/>
</dbReference>
<keyword evidence="5" id="KW-0446">Lipid-binding</keyword>
<reference evidence="8" key="1">
    <citation type="submission" date="2025-08" db="UniProtKB">
        <authorList>
            <consortium name="Ensembl"/>
        </authorList>
    </citation>
    <scope>IDENTIFICATION</scope>
</reference>
<dbReference type="AlphaFoldDB" id="A0A8C3KA66"/>
<organism evidence="8 9">
    <name type="scientific">Calidris pygmaea</name>
    <name type="common">Spoon-billed sandpiper</name>
    <dbReference type="NCBI Taxonomy" id="425635"/>
    <lineage>
        <taxon>Eukaryota</taxon>
        <taxon>Metazoa</taxon>
        <taxon>Chordata</taxon>
        <taxon>Craniata</taxon>
        <taxon>Vertebrata</taxon>
        <taxon>Euteleostomi</taxon>
        <taxon>Archelosauria</taxon>
        <taxon>Archosauria</taxon>
        <taxon>Dinosauria</taxon>
        <taxon>Saurischia</taxon>
        <taxon>Theropoda</taxon>
        <taxon>Coelurosauria</taxon>
        <taxon>Aves</taxon>
        <taxon>Neognathae</taxon>
        <taxon>Neoaves</taxon>
        <taxon>Charadriiformes</taxon>
        <taxon>Scolopacidae</taxon>
        <taxon>Calidris</taxon>
    </lineage>
</organism>
<dbReference type="GO" id="GO:0016055">
    <property type="term" value="P:Wnt signaling pathway"/>
    <property type="evidence" value="ECO:0007669"/>
    <property type="project" value="UniProtKB-KW"/>
</dbReference>
<dbReference type="GO" id="GO:0008013">
    <property type="term" value="F:beta-catenin binding"/>
    <property type="evidence" value="ECO:0007669"/>
    <property type="project" value="TreeGrafter"/>
</dbReference>
<evidence type="ECO:0000256" key="1">
    <source>
        <dbReference type="ARBA" id="ARBA00004202"/>
    </source>
</evidence>
<evidence type="ECO:0000256" key="6">
    <source>
        <dbReference type="ARBA" id="ARBA00023136"/>
    </source>
</evidence>
<feature type="region of interest" description="Disordered" evidence="7">
    <location>
        <begin position="1"/>
        <end position="53"/>
    </location>
</feature>
<feature type="region of interest" description="Disordered" evidence="7">
    <location>
        <begin position="388"/>
        <end position="412"/>
    </location>
</feature>
<evidence type="ECO:0000256" key="5">
    <source>
        <dbReference type="ARBA" id="ARBA00023121"/>
    </source>
</evidence>
<dbReference type="GO" id="GO:0060828">
    <property type="term" value="P:regulation of canonical Wnt signaling pathway"/>
    <property type="evidence" value="ECO:0007669"/>
    <property type="project" value="TreeGrafter"/>
</dbReference>
<feature type="region of interest" description="Disordered" evidence="7">
    <location>
        <begin position="757"/>
        <end position="1075"/>
    </location>
</feature>
<dbReference type="GO" id="GO:0005886">
    <property type="term" value="C:plasma membrane"/>
    <property type="evidence" value="ECO:0007669"/>
    <property type="project" value="UniProtKB-SubCell"/>
</dbReference>
<feature type="region of interest" description="Disordered" evidence="7">
    <location>
        <begin position="721"/>
        <end position="740"/>
    </location>
</feature>
<dbReference type="PANTHER" id="PTHR22237">
    <property type="entry name" value="APC MEMBRANE RECRUITMENT PROTEIN 2-RELATED"/>
    <property type="match status" value="1"/>
</dbReference>
<keyword evidence="3" id="KW-1003">Cell membrane</keyword>
<evidence type="ECO:0000313" key="8">
    <source>
        <dbReference type="Ensembl" id="ENSCPGP00000020481.1"/>
    </source>
</evidence>
<comment type="subcellular location">
    <subcellularLocation>
        <location evidence="1">Cell membrane</location>
        <topology evidence="1">Peripheral membrane protein</topology>
    </subcellularLocation>
</comment>
<feature type="compositionally biased region" description="Basic and acidic residues" evidence="7">
    <location>
        <begin position="971"/>
        <end position="983"/>
    </location>
</feature>
<feature type="compositionally biased region" description="Low complexity" evidence="7">
    <location>
        <begin position="199"/>
        <end position="216"/>
    </location>
</feature>
<protein>
    <submittedName>
        <fullName evidence="8">APC membrane recruitment protein 1</fullName>
    </submittedName>
</protein>
<feature type="compositionally biased region" description="Low complexity" evidence="7">
    <location>
        <begin position="721"/>
        <end position="737"/>
    </location>
</feature>
<feature type="compositionally biased region" description="Polar residues" evidence="7">
    <location>
        <begin position="432"/>
        <end position="441"/>
    </location>
</feature>
<feature type="compositionally biased region" description="Basic and acidic residues" evidence="7">
    <location>
        <begin position="20"/>
        <end position="31"/>
    </location>
</feature>
<evidence type="ECO:0000256" key="4">
    <source>
        <dbReference type="ARBA" id="ARBA00022687"/>
    </source>
</evidence>
<keyword evidence="4" id="KW-0879">Wnt signaling pathway</keyword>
<proteinExistence type="inferred from homology"/>
<dbReference type="Proteomes" id="UP000694419">
    <property type="component" value="Unplaced"/>
</dbReference>
<evidence type="ECO:0000313" key="9">
    <source>
        <dbReference type="Proteomes" id="UP000694419"/>
    </source>
</evidence>
<evidence type="ECO:0000256" key="2">
    <source>
        <dbReference type="ARBA" id="ARBA00007750"/>
    </source>
</evidence>
<feature type="compositionally biased region" description="Low complexity" evidence="7">
    <location>
        <begin position="919"/>
        <end position="933"/>
    </location>
</feature>
<sequence>MERGCPEEPARSGGQSAAPGRREESGDRPAEGGEGSGAAAEPQAPPGKLKKTAFRLFGGKRSICTLPSFFGGRSKGQGKAASKKGLGKCRTHEGLSGAAGEQGDGAPLENPWEGSGESPPCPLPSSQSAPSAVDAGSELGRRDGSPPGGAEGCEKKPGGEKSSLPRAKKGLKGFLNSIRRHRKSKAAESEPAELPEWSGAAEEAGKAAGAGAESRGAAGGRGPGPVPAAVPAPGGSGGDGSAATATTCGEAAQPGRPAAGDGGSEGDAAAMPGEKEGAGTNSEAEAVACAEFDPEHLLLAFHPDLVDTDPPCLHAGELLSLLLGDVTSLKSFDSLTGCGDDIAEPDVAESSISVERGRDAGKRSSCLVTYQGGGEEMAEAEEFLPQVWEGSGDGGFGAQVSSSSLETQASREADGHPYVGEALDGVELLTPQSEQQESAPNSDEGYYDSTTPGPEEEGGEGLGELKKERLPRDSYSGDALYEFDALLSPSLGEESLFEGKVSRPGIFSYFLDFCLPAERSLVRALGEKRGLMETEEERLAAIQKELLYWELQREPLPRRRDLPGREKCPREKPCLECKGRAAGAGGKKASGLGSPPAGSPGPRRAVTGGVSAARAEKAEWGDLAGPVCPESRPDSHGAQGGGLLPLGKSPAGPASEAEGGLLGGSVPGGAAPGRAGLFPGYGLPERGGGDEPPVGGEAEPEQAVSFSQALVEFAGSGTLFSSLSESLGSSGSGSSFTQNLPALPTMVTFDIVDVEREGEGECERHPELNGGEDIAEAFEEGYGRRESPAECRESPSPGGSFPSCPWGVASLPRRLRPPGPSPSTPAPLSVGRRSRSLDTESLEWELAHSQVAPGGGPQAGRPRWPREGGRRDSGGARRSRSEEEEEEEEAEGGWSRPGVRPPRPEAEAAAGGMKHWGFAPAAAAERAWEAPEQPVSPGPSLSRSVAGDPASRRPREPEPSRRPPRPCHLPLRGEGRRPRDRPQGEAGGQKVPGWLPPGEAEPELPPGFRFACSPEKGAPCKPVGIAQGIPQHPPGSARPAGSPERCGEPLKGRAGPGQALPLGCASAAGSVPPGE</sequence>
<feature type="compositionally biased region" description="Gly residues" evidence="7">
    <location>
        <begin position="660"/>
        <end position="671"/>
    </location>
</feature>
<feature type="compositionally biased region" description="Basic and acidic residues" evidence="7">
    <location>
        <begin position="757"/>
        <end position="767"/>
    </location>
</feature>
<feature type="region of interest" description="Disordered" evidence="7">
    <location>
        <begin position="580"/>
        <end position="705"/>
    </location>
</feature>